<dbReference type="InterPro" id="IPR027417">
    <property type="entry name" value="P-loop_NTPase"/>
</dbReference>
<protein>
    <submittedName>
        <fullName evidence="1">Uncharacterized protein</fullName>
    </submittedName>
</protein>
<evidence type="ECO:0000313" key="2">
    <source>
        <dbReference type="Proteomes" id="UP000321197"/>
    </source>
</evidence>
<evidence type="ECO:0000313" key="1">
    <source>
        <dbReference type="EMBL" id="GEM82935.1"/>
    </source>
</evidence>
<sequence>MNEHFPNTKLYLPGEDAPEKTRQLTQMPLLILVGLTGVGKTSLIQALNYPALPDRRELVDRYVFPLYGYAPGQPLDRSERFALTRRFRQEHPGGVAEILAHSRALPAWPLLFDGLRGEEEVRFALEHLPLSYFVVLEARDLTRLSRLLTRGDAFDRVQIDQSDRATLHALAQGVLSEGELQEALGWNVPFQELTAKLKIVAEERKNYNPDGTRRALQGTPRALFLNTETLSLADEAAAIRAFVEQVHA</sequence>
<dbReference type="EMBL" id="BJXL01000026">
    <property type="protein sequence ID" value="GEM82935.1"/>
    <property type="molecule type" value="Genomic_DNA"/>
</dbReference>
<accession>A0A511QZY2</accession>
<dbReference type="SUPFAM" id="SSF52540">
    <property type="entry name" value="P-loop containing nucleoside triphosphate hydrolases"/>
    <property type="match status" value="1"/>
</dbReference>
<comment type="caution">
    <text evidence="1">The sequence shown here is derived from an EMBL/GenBank/DDBJ whole genome shotgun (WGS) entry which is preliminary data.</text>
</comment>
<dbReference type="Proteomes" id="UP000321197">
    <property type="component" value="Unassembled WGS sequence"/>
</dbReference>
<dbReference type="AlphaFoldDB" id="A0A511QZY2"/>
<name>A0A511QZY2_9DEIN</name>
<gene>
    <name evidence="1" type="ORF">MHY01S_11010</name>
</gene>
<dbReference type="OrthoDB" id="31714at2"/>
<proteinExistence type="predicted"/>
<reference evidence="1 2" key="1">
    <citation type="submission" date="2019-07" db="EMBL/GenBank/DDBJ databases">
        <title>Whole genome shotgun sequence of Meiothermus hypogaeus NBRC 106114.</title>
        <authorList>
            <person name="Hosoyama A."/>
            <person name="Uohara A."/>
            <person name="Ohji S."/>
            <person name="Ichikawa N."/>
        </authorList>
    </citation>
    <scope>NUCLEOTIDE SEQUENCE [LARGE SCALE GENOMIC DNA]</scope>
    <source>
        <strain evidence="1 2">NBRC 106114</strain>
    </source>
</reference>
<organism evidence="1 2">
    <name type="scientific">Meiothermus hypogaeus NBRC 106114</name>
    <dbReference type="NCBI Taxonomy" id="1227553"/>
    <lineage>
        <taxon>Bacteria</taxon>
        <taxon>Thermotogati</taxon>
        <taxon>Deinococcota</taxon>
        <taxon>Deinococci</taxon>
        <taxon>Thermales</taxon>
        <taxon>Thermaceae</taxon>
        <taxon>Meiothermus</taxon>
    </lineage>
</organism>